<accession>A0A370U156</accession>
<dbReference type="Proteomes" id="UP000254866">
    <property type="component" value="Unassembled WGS sequence"/>
</dbReference>
<evidence type="ECO:0000313" key="2">
    <source>
        <dbReference type="EMBL" id="RDL41509.1"/>
    </source>
</evidence>
<reference evidence="2 3" key="1">
    <citation type="journal article" date="2018" name="IMA Fungus">
        <title>IMA Genome-F 9: Draft genome sequence of Annulohypoxylon stygium, Aspergillus mulundensis, Berkeleyomyces basicola (syn. Thielaviopsis basicola), Ceratocystis smalleyi, two Cercospora beticola strains, Coleophoma cylindrospora, Fusarium fracticaudum, Phialophora cf. hyalina, and Morchella septimelata.</title>
        <authorList>
            <person name="Wingfield B.D."/>
            <person name="Bills G.F."/>
            <person name="Dong Y."/>
            <person name="Huang W."/>
            <person name="Nel W.J."/>
            <person name="Swalarsk-Parry B.S."/>
            <person name="Vaghefi N."/>
            <person name="Wilken P.M."/>
            <person name="An Z."/>
            <person name="de Beer Z.W."/>
            <person name="De Vos L."/>
            <person name="Chen L."/>
            <person name="Duong T.A."/>
            <person name="Gao Y."/>
            <person name="Hammerbacher A."/>
            <person name="Kikkert J.R."/>
            <person name="Li Y."/>
            <person name="Li H."/>
            <person name="Li K."/>
            <person name="Li Q."/>
            <person name="Liu X."/>
            <person name="Ma X."/>
            <person name="Naidoo K."/>
            <person name="Pethybridge S.J."/>
            <person name="Sun J."/>
            <person name="Steenkamp E.T."/>
            <person name="van der Nest M.A."/>
            <person name="van Wyk S."/>
            <person name="Wingfield M.J."/>
            <person name="Xiong C."/>
            <person name="Yue Q."/>
            <person name="Zhang X."/>
        </authorList>
    </citation>
    <scope>NUCLEOTIDE SEQUENCE [LARGE SCALE GENOMIC DNA]</scope>
    <source>
        <strain evidence="2 3">BP 5553</strain>
    </source>
</reference>
<dbReference type="GeneID" id="43594337"/>
<proteinExistence type="predicted"/>
<dbReference type="EMBL" id="NPIC01000001">
    <property type="protein sequence ID" value="RDL41509.1"/>
    <property type="molecule type" value="Genomic_DNA"/>
</dbReference>
<dbReference type="RefSeq" id="XP_031874165.1">
    <property type="nucleotide sequence ID" value="XM_032010111.1"/>
</dbReference>
<protein>
    <submittedName>
        <fullName evidence="2">Uncharacterized protein</fullName>
    </submittedName>
</protein>
<evidence type="ECO:0000313" key="3">
    <source>
        <dbReference type="Proteomes" id="UP000254866"/>
    </source>
</evidence>
<dbReference type="AlphaFoldDB" id="A0A370U156"/>
<keyword evidence="3" id="KW-1185">Reference proteome</keyword>
<gene>
    <name evidence="2" type="ORF">BP5553_01488</name>
</gene>
<organism evidence="2 3">
    <name type="scientific">Venustampulla echinocandica</name>
    <dbReference type="NCBI Taxonomy" id="2656787"/>
    <lineage>
        <taxon>Eukaryota</taxon>
        <taxon>Fungi</taxon>
        <taxon>Dikarya</taxon>
        <taxon>Ascomycota</taxon>
        <taxon>Pezizomycotina</taxon>
        <taxon>Leotiomycetes</taxon>
        <taxon>Helotiales</taxon>
        <taxon>Pleuroascaceae</taxon>
        <taxon>Venustampulla</taxon>
    </lineage>
</organism>
<feature type="compositionally biased region" description="Polar residues" evidence="1">
    <location>
        <begin position="13"/>
        <end position="32"/>
    </location>
</feature>
<comment type="caution">
    <text evidence="2">The sequence shown here is derived from an EMBL/GenBank/DDBJ whole genome shotgun (WGS) entry which is preliminary data.</text>
</comment>
<evidence type="ECO:0000256" key="1">
    <source>
        <dbReference type="SAM" id="MobiDB-lite"/>
    </source>
</evidence>
<name>A0A370U156_9HELO</name>
<sequence>MARRLPGAKMCSRTIQQAPETVHQRQSTTNTPPHMRRVPADLPVHLREADVFSKARVFRIRRLLPRHDILRQPSVQSGRRPGLRFSHKPTKPEDIILCDRCSALGGAQDIPRWLPQRGGAVAEFENHRVGPAAGLR</sequence>
<feature type="region of interest" description="Disordered" evidence="1">
    <location>
        <begin position="1"/>
        <end position="37"/>
    </location>
</feature>